<comment type="caution">
    <text evidence="2">The sequence shown here is derived from an EMBL/GenBank/DDBJ whole genome shotgun (WGS) entry which is preliminary data.</text>
</comment>
<organism evidence="2 3">
    <name type="scientific">Planoprotostelium fungivorum</name>
    <dbReference type="NCBI Taxonomy" id="1890364"/>
    <lineage>
        <taxon>Eukaryota</taxon>
        <taxon>Amoebozoa</taxon>
        <taxon>Evosea</taxon>
        <taxon>Variosea</taxon>
        <taxon>Cavosteliida</taxon>
        <taxon>Cavosteliaceae</taxon>
        <taxon>Planoprotostelium</taxon>
    </lineage>
</organism>
<evidence type="ECO:0000313" key="3">
    <source>
        <dbReference type="Proteomes" id="UP000241769"/>
    </source>
</evidence>
<evidence type="ECO:0000256" key="1">
    <source>
        <dbReference type="SAM" id="Coils"/>
    </source>
</evidence>
<evidence type="ECO:0000313" key="2">
    <source>
        <dbReference type="EMBL" id="PRP82028.1"/>
    </source>
</evidence>
<accession>A0A2P6NDJ9</accession>
<sequence>MKRKRVETIDSSRGGSLAERAIEALHQSADDLLLTSDFSKITGSETASITNAISRYAQSGLAMSDLLSHVIVNSLSKDYDSAEISSLVECFEQEGLTNKRNISKCLSQLADEMSLIQFWGLHRAGYIDDRETLQSLFTSNERRKETCRELHNMIQQNTMEGNELLSDLLQWIVSGSPSIKGRDSFFRSICGIPSDSNEITTQMIWLLRDDSGAGMQNGRSLESVWAHHGETLKERARMMSPIFRMMFNHMSRHEIVNVIDTLIRQQQANWMNVSCTLRFLSTSSSDEQFLTACNMTPSICLARLSLRHNTTSTSYTSWFRKMIVPNLTKNHVGLMEEELEMLTEMDVPTSHSYINILKTKLGRMKNDKSDIQKQIEGHQREFKRSRAIPESLRAMYIHRRVTYYSDYLPQLCKMVPADDPLLVAMLDNKMMTTEQFGSLTKDTRVEGSVPSVNLVHQKLVRLLNITRWDGNEELLEEIQSLIIEMARFQLLLFHHQCEFDLLIDTHGLQMPHSMMRLIQCCSSGPLKISICSVCNNYLIQMARDQNVEDHLYLSILMFLFSLLSFSEQQEQHYILWQVIEYIQPINHNLGVRYLSLYGSLVCSMLCSFPSVIYPEDSIVPAVVMRKIHWLLSMTQETTHAADTDSHHSLSTLHLFQQLKSSLDQVWCRKYSYQFNSSRNQD</sequence>
<gene>
    <name evidence="2" type="ORF">PROFUN_03718</name>
</gene>
<name>A0A2P6NDJ9_9EUKA</name>
<dbReference type="InParanoid" id="A0A2P6NDJ9"/>
<dbReference type="Proteomes" id="UP000241769">
    <property type="component" value="Unassembled WGS sequence"/>
</dbReference>
<proteinExistence type="predicted"/>
<keyword evidence="1" id="KW-0175">Coiled coil</keyword>
<protein>
    <submittedName>
        <fullName evidence="2">Uncharacterized protein</fullName>
    </submittedName>
</protein>
<feature type="coiled-coil region" evidence="1">
    <location>
        <begin position="354"/>
        <end position="381"/>
    </location>
</feature>
<keyword evidence="3" id="KW-1185">Reference proteome</keyword>
<dbReference type="AlphaFoldDB" id="A0A2P6NDJ9"/>
<reference evidence="2 3" key="1">
    <citation type="journal article" date="2018" name="Genome Biol. Evol.">
        <title>Multiple Roots of Fruiting Body Formation in Amoebozoa.</title>
        <authorList>
            <person name="Hillmann F."/>
            <person name="Forbes G."/>
            <person name="Novohradska S."/>
            <person name="Ferling I."/>
            <person name="Riege K."/>
            <person name="Groth M."/>
            <person name="Westermann M."/>
            <person name="Marz M."/>
            <person name="Spaller T."/>
            <person name="Winckler T."/>
            <person name="Schaap P."/>
            <person name="Glockner G."/>
        </authorList>
    </citation>
    <scope>NUCLEOTIDE SEQUENCE [LARGE SCALE GENOMIC DNA]</scope>
    <source>
        <strain evidence="2 3">Jena</strain>
    </source>
</reference>
<dbReference type="EMBL" id="MDYQ01000111">
    <property type="protein sequence ID" value="PRP82028.1"/>
    <property type="molecule type" value="Genomic_DNA"/>
</dbReference>